<evidence type="ECO:0000313" key="11">
    <source>
        <dbReference type="Proteomes" id="UP000583101"/>
    </source>
</evidence>
<dbReference type="InterPro" id="IPR033985">
    <property type="entry name" value="SusD-like_N"/>
</dbReference>
<evidence type="ECO:0000256" key="4">
    <source>
        <dbReference type="ARBA" id="ARBA00023136"/>
    </source>
</evidence>
<evidence type="ECO:0000313" key="9">
    <source>
        <dbReference type="EMBL" id="TEW65991.1"/>
    </source>
</evidence>
<sequence>MRVRILITAIIAVGLSACKKSFIELAPQTGVTEVTYFKTASDFTQAVVGAYVPLRNVYNDAYVMGEMRSDNATYFASPGLQGGQFSAKWDISGFLDIPININGTNKYANCYVGIARTNAILDRIDNADVDATVKANLKGQAQFLRAFYYFELVQYFGGVPLHLKEVGSNAEAYLPRSSADDVYKQIIADATSAASLLPAQQSTKGMVTKGSAKTLLGYVYMTQKKYPEAEVVLTDVTGLGYSLVANYADIFANKNTPESIFEIQYLAGPQGQQNNFAFQFAPNVSEVKYILGVAGDNKTTGGWNKPTPDLIAAYENGDTRKDASIAFSYQTTDASGNVITVNDTYCKKYTHPPYLFFNNAGDDWLVYRYADVLLLLAECLNEEGKSTQAIPYLNQVRARAGLAATTASGQGDLRIAIAKERRVELAFENHRWLDLVRTGQAISVMSAFGTKIKTQLSYLPANAYTDISSKRLIFPIPQSEIDINKQLTQNPGY</sequence>
<organism evidence="9 10">
    <name type="scientific">Mucilaginibacter phyllosphaerae</name>
    <dbReference type="NCBI Taxonomy" id="1812349"/>
    <lineage>
        <taxon>Bacteria</taxon>
        <taxon>Pseudomonadati</taxon>
        <taxon>Bacteroidota</taxon>
        <taxon>Sphingobacteriia</taxon>
        <taxon>Sphingobacteriales</taxon>
        <taxon>Sphingobacteriaceae</taxon>
        <taxon>Mucilaginibacter</taxon>
    </lineage>
</organism>
<evidence type="ECO:0000256" key="1">
    <source>
        <dbReference type="ARBA" id="ARBA00004442"/>
    </source>
</evidence>
<feature type="domain" description="RagB/SusD" evidence="6">
    <location>
        <begin position="257"/>
        <end position="493"/>
    </location>
</feature>
<comment type="similarity">
    <text evidence="2">Belongs to the SusD family.</text>
</comment>
<keyword evidence="3" id="KW-0732">Signal</keyword>
<dbReference type="OrthoDB" id="993981at2"/>
<reference evidence="9 10" key="1">
    <citation type="journal article" date="2016" name="Int. J. Syst. Evol. Microbiol.">
        <title>Proposal of Mucilaginibacter phyllosphaerae sp. nov. isolated from the phyllosphere of Galium album.</title>
        <authorList>
            <person name="Aydogan E.L."/>
            <person name="Busse H.J."/>
            <person name="Moser G."/>
            <person name="Muller C."/>
            <person name="Kampfer P."/>
            <person name="Glaeser S.P."/>
        </authorList>
    </citation>
    <scope>NUCLEOTIDE SEQUENCE [LARGE SCALE GENOMIC DNA]</scope>
    <source>
        <strain evidence="9 10">PP-F2FG21</strain>
    </source>
</reference>
<dbReference type="InterPro" id="IPR012944">
    <property type="entry name" value="SusD_RagB_dom"/>
</dbReference>
<reference evidence="9" key="2">
    <citation type="submission" date="2019-03" db="EMBL/GenBank/DDBJ databases">
        <authorList>
            <person name="Yan Y.-Q."/>
            <person name="Du Z.-J."/>
        </authorList>
    </citation>
    <scope>NUCLEOTIDE SEQUENCE</scope>
    <source>
        <strain evidence="9">PP-F2FG21</strain>
    </source>
</reference>
<comment type="subcellular location">
    <subcellularLocation>
        <location evidence="1">Cell outer membrane</location>
    </subcellularLocation>
</comment>
<accession>A0A4Y8ABP0</accession>
<evidence type="ECO:0000313" key="10">
    <source>
        <dbReference type="Proteomes" id="UP000297248"/>
    </source>
</evidence>
<proteinExistence type="inferred from homology"/>
<keyword evidence="11" id="KW-1185">Reference proteome</keyword>
<keyword evidence="4" id="KW-0472">Membrane</keyword>
<dbReference type="Pfam" id="PF14322">
    <property type="entry name" value="SusD-like_3"/>
    <property type="match status" value="1"/>
</dbReference>
<comment type="caution">
    <text evidence="9">The sequence shown here is derived from an EMBL/GenBank/DDBJ whole genome shotgun (WGS) entry which is preliminary data.</text>
</comment>
<evidence type="ECO:0000256" key="5">
    <source>
        <dbReference type="ARBA" id="ARBA00023237"/>
    </source>
</evidence>
<protein>
    <submittedName>
        <fullName evidence="9">RagB/SusD family nutrient uptake outer membrane protein</fullName>
    </submittedName>
</protein>
<reference evidence="8 11" key="3">
    <citation type="submission" date="2020-08" db="EMBL/GenBank/DDBJ databases">
        <title>Genomic Encyclopedia of Type Strains, Phase IV (KMG-IV): sequencing the most valuable type-strain genomes for metagenomic binning, comparative biology and taxonomic classification.</title>
        <authorList>
            <person name="Goeker M."/>
        </authorList>
    </citation>
    <scope>NUCLEOTIDE SEQUENCE [LARGE SCALE GENOMIC DNA]</scope>
    <source>
        <strain evidence="8 11">DSM 100995</strain>
    </source>
</reference>
<feature type="domain" description="SusD-like N-terminal" evidence="7">
    <location>
        <begin position="101"/>
        <end position="220"/>
    </location>
</feature>
<dbReference type="RefSeq" id="WP_134336855.1">
    <property type="nucleotide sequence ID" value="NZ_BMCZ01000002.1"/>
</dbReference>
<dbReference type="SUPFAM" id="SSF48452">
    <property type="entry name" value="TPR-like"/>
    <property type="match status" value="1"/>
</dbReference>
<evidence type="ECO:0000259" key="7">
    <source>
        <dbReference type="Pfam" id="PF14322"/>
    </source>
</evidence>
<dbReference type="Gene3D" id="1.25.40.390">
    <property type="match status" value="1"/>
</dbReference>
<dbReference type="Proteomes" id="UP000583101">
    <property type="component" value="Unassembled WGS sequence"/>
</dbReference>
<dbReference type="PROSITE" id="PS51257">
    <property type="entry name" value="PROKAR_LIPOPROTEIN"/>
    <property type="match status" value="1"/>
</dbReference>
<name>A0A4Y8ABP0_9SPHI</name>
<dbReference type="Pfam" id="PF07980">
    <property type="entry name" value="SusD_RagB"/>
    <property type="match status" value="1"/>
</dbReference>
<dbReference type="InterPro" id="IPR011990">
    <property type="entry name" value="TPR-like_helical_dom_sf"/>
</dbReference>
<gene>
    <name evidence="9" type="ORF">E2R65_12755</name>
    <name evidence="8" type="ORF">GGR35_001807</name>
</gene>
<dbReference type="Proteomes" id="UP000297248">
    <property type="component" value="Unassembled WGS sequence"/>
</dbReference>
<evidence type="ECO:0000256" key="3">
    <source>
        <dbReference type="ARBA" id="ARBA00022729"/>
    </source>
</evidence>
<evidence type="ECO:0000259" key="6">
    <source>
        <dbReference type="Pfam" id="PF07980"/>
    </source>
</evidence>
<dbReference type="AlphaFoldDB" id="A0A4Y8ABP0"/>
<dbReference type="EMBL" id="SNQG01000004">
    <property type="protein sequence ID" value="TEW65991.1"/>
    <property type="molecule type" value="Genomic_DNA"/>
</dbReference>
<dbReference type="EMBL" id="JACIEG010000003">
    <property type="protein sequence ID" value="MBB3969204.1"/>
    <property type="molecule type" value="Genomic_DNA"/>
</dbReference>
<keyword evidence="5" id="KW-0998">Cell outer membrane</keyword>
<evidence type="ECO:0000313" key="8">
    <source>
        <dbReference type="EMBL" id="MBB3969204.1"/>
    </source>
</evidence>
<dbReference type="CDD" id="cd08977">
    <property type="entry name" value="SusD"/>
    <property type="match status" value="1"/>
</dbReference>
<evidence type="ECO:0000256" key="2">
    <source>
        <dbReference type="ARBA" id="ARBA00006275"/>
    </source>
</evidence>
<dbReference type="GO" id="GO:0009279">
    <property type="term" value="C:cell outer membrane"/>
    <property type="evidence" value="ECO:0007669"/>
    <property type="project" value="UniProtKB-SubCell"/>
</dbReference>